<dbReference type="Gene3D" id="3.20.20.70">
    <property type="entry name" value="Aldolase class I"/>
    <property type="match status" value="1"/>
</dbReference>
<feature type="domain" description="Quinolinate phosphoribosyl transferase N-terminal" evidence="13">
    <location>
        <begin position="47"/>
        <end position="133"/>
    </location>
</feature>
<protein>
    <recommendedName>
        <fullName evidence="4">nicotinate-nucleotide diphosphorylase (carboxylating)</fullName>
        <ecNumber evidence="4">2.4.2.19</ecNumber>
    </recommendedName>
    <alternativeName>
        <fullName evidence="8">Quinolinate phosphoribosyltransferase [decarboxylating]</fullName>
    </alternativeName>
</protein>
<evidence type="ECO:0000256" key="4">
    <source>
        <dbReference type="ARBA" id="ARBA00011944"/>
    </source>
</evidence>
<evidence type="ECO:0000256" key="3">
    <source>
        <dbReference type="ARBA" id="ARBA00009400"/>
    </source>
</evidence>
<gene>
    <name evidence="14" type="primary">nadC</name>
    <name evidence="14" type="ORF">RM423_05830</name>
</gene>
<dbReference type="Pfam" id="PF02749">
    <property type="entry name" value="QRPTase_N"/>
    <property type="match status" value="1"/>
</dbReference>
<dbReference type="RefSeq" id="WP_311422067.1">
    <property type="nucleotide sequence ID" value="NZ_JAVREH010000005.1"/>
</dbReference>
<dbReference type="CDD" id="cd01572">
    <property type="entry name" value="QPRTase"/>
    <property type="match status" value="1"/>
</dbReference>
<keyword evidence="15" id="KW-1185">Reference proteome</keyword>
<evidence type="ECO:0000256" key="5">
    <source>
        <dbReference type="ARBA" id="ARBA00022642"/>
    </source>
</evidence>
<evidence type="ECO:0000256" key="8">
    <source>
        <dbReference type="ARBA" id="ARBA00033102"/>
    </source>
</evidence>
<keyword evidence="7 10" id="KW-0808">Transferase</keyword>
<dbReference type="Proteomes" id="UP001183176">
    <property type="component" value="Unassembled WGS sequence"/>
</dbReference>
<reference evidence="15" key="1">
    <citation type="submission" date="2023-07" db="EMBL/GenBank/DDBJ databases">
        <title>30 novel species of actinomycetes from the DSMZ collection.</title>
        <authorList>
            <person name="Nouioui I."/>
        </authorList>
    </citation>
    <scope>NUCLEOTIDE SEQUENCE [LARGE SCALE GENOMIC DNA]</scope>
    <source>
        <strain evidence="15">DSM 44399</strain>
    </source>
</reference>
<dbReference type="EMBL" id="JAVREH010000005">
    <property type="protein sequence ID" value="MDT0260910.1"/>
    <property type="molecule type" value="Genomic_DNA"/>
</dbReference>
<evidence type="ECO:0000259" key="12">
    <source>
        <dbReference type="Pfam" id="PF01729"/>
    </source>
</evidence>
<evidence type="ECO:0000256" key="7">
    <source>
        <dbReference type="ARBA" id="ARBA00022679"/>
    </source>
</evidence>
<dbReference type="InterPro" id="IPR036068">
    <property type="entry name" value="Nicotinate_pribotase-like_C"/>
</dbReference>
<comment type="pathway">
    <text evidence="2">Cofactor biosynthesis; NAD(+) biosynthesis; nicotinate D-ribonucleotide from quinolinate: step 1/1.</text>
</comment>
<comment type="catalytic activity">
    <reaction evidence="9">
        <text>nicotinate beta-D-ribonucleotide + CO2 + diphosphate = quinolinate + 5-phospho-alpha-D-ribose 1-diphosphate + 2 H(+)</text>
        <dbReference type="Rhea" id="RHEA:12733"/>
        <dbReference type="ChEBI" id="CHEBI:15378"/>
        <dbReference type="ChEBI" id="CHEBI:16526"/>
        <dbReference type="ChEBI" id="CHEBI:29959"/>
        <dbReference type="ChEBI" id="CHEBI:33019"/>
        <dbReference type="ChEBI" id="CHEBI:57502"/>
        <dbReference type="ChEBI" id="CHEBI:58017"/>
        <dbReference type="EC" id="2.4.2.19"/>
    </reaction>
</comment>
<evidence type="ECO:0000256" key="11">
    <source>
        <dbReference type="SAM" id="MobiDB-lite"/>
    </source>
</evidence>
<evidence type="ECO:0000256" key="1">
    <source>
        <dbReference type="ARBA" id="ARBA00003237"/>
    </source>
</evidence>
<dbReference type="Gene3D" id="3.90.1170.20">
    <property type="entry name" value="Quinolinate phosphoribosyl transferase, N-terminal domain"/>
    <property type="match status" value="1"/>
</dbReference>
<comment type="function">
    <text evidence="1">Involved in the catabolism of quinolinic acid (QA).</text>
</comment>
<feature type="region of interest" description="Disordered" evidence="11">
    <location>
        <begin position="305"/>
        <end position="324"/>
    </location>
</feature>
<evidence type="ECO:0000259" key="13">
    <source>
        <dbReference type="Pfam" id="PF02749"/>
    </source>
</evidence>
<evidence type="ECO:0000256" key="6">
    <source>
        <dbReference type="ARBA" id="ARBA00022676"/>
    </source>
</evidence>
<dbReference type="InterPro" id="IPR027277">
    <property type="entry name" value="NadC/ModD"/>
</dbReference>
<dbReference type="PIRSF" id="PIRSF006250">
    <property type="entry name" value="NadC_ModD"/>
    <property type="match status" value="1"/>
</dbReference>
<dbReference type="InterPro" id="IPR037128">
    <property type="entry name" value="Quinolinate_PRibosylTase_N_sf"/>
</dbReference>
<dbReference type="PANTHER" id="PTHR32179">
    <property type="entry name" value="NICOTINATE-NUCLEOTIDE PYROPHOSPHORYLASE [CARBOXYLATING]"/>
    <property type="match status" value="1"/>
</dbReference>
<keyword evidence="5" id="KW-0662">Pyridine nucleotide biosynthesis</keyword>
<feature type="domain" description="Quinolinate phosphoribosyl transferase C-terminal" evidence="12">
    <location>
        <begin position="135"/>
        <end position="301"/>
    </location>
</feature>
<evidence type="ECO:0000313" key="15">
    <source>
        <dbReference type="Proteomes" id="UP001183176"/>
    </source>
</evidence>
<dbReference type="InterPro" id="IPR022412">
    <property type="entry name" value="Quinolinate_PRibosylTrfase_N"/>
</dbReference>
<evidence type="ECO:0000256" key="2">
    <source>
        <dbReference type="ARBA" id="ARBA00004893"/>
    </source>
</evidence>
<dbReference type="InterPro" id="IPR013785">
    <property type="entry name" value="Aldolase_TIM"/>
</dbReference>
<sequence length="324" mass="32999">MTSSFHDPDARLDPAITAAIAAAGLSSATVAEVVGRALAEDLADGPDITTMATITAGQQGRADAVPREAGVVAGLPVAAFVFATVGQGRVQVELLASDGDIVSVGQPLLSATGPVQDLLTAERTALNLLTHLSGIATLTRVWADTVRGSKAQIRDTRKTMPGLRALEKYAVRCGGGVNHRMSLSDAALIKDNHVAAAGSVRRAYELVRAAAPELPVEVEVDTPEQCAEALEAGAELILLDNMSLADLRTCVALAEGRDDVRLEASGGLSLAVAADVAATGVDYLAVGALTHSAPVLDIGLDLSADPSADPSTDPSADLTGGDDV</sequence>
<organism evidence="14 15">
    <name type="scientific">Jatrophihabitans lederbergiae</name>
    <dbReference type="NCBI Taxonomy" id="3075547"/>
    <lineage>
        <taxon>Bacteria</taxon>
        <taxon>Bacillati</taxon>
        <taxon>Actinomycetota</taxon>
        <taxon>Actinomycetes</taxon>
        <taxon>Jatrophihabitantales</taxon>
        <taxon>Jatrophihabitantaceae</taxon>
        <taxon>Jatrophihabitans</taxon>
    </lineage>
</organism>
<proteinExistence type="inferred from homology"/>
<dbReference type="EC" id="2.4.2.19" evidence="4"/>
<dbReference type="PANTHER" id="PTHR32179:SF3">
    <property type="entry name" value="NICOTINATE-NUCLEOTIDE PYROPHOSPHORYLASE [CARBOXYLATING]"/>
    <property type="match status" value="1"/>
</dbReference>
<evidence type="ECO:0000313" key="14">
    <source>
        <dbReference type="EMBL" id="MDT0260910.1"/>
    </source>
</evidence>
<dbReference type="SUPFAM" id="SSF51690">
    <property type="entry name" value="Nicotinate/Quinolinate PRTase C-terminal domain-like"/>
    <property type="match status" value="1"/>
</dbReference>
<comment type="similarity">
    <text evidence="3 10">Belongs to the NadC/ModD family.</text>
</comment>
<comment type="caution">
    <text evidence="14">The sequence shown here is derived from an EMBL/GenBank/DDBJ whole genome shotgun (WGS) entry which is preliminary data.</text>
</comment>
<keyword evidence="6 10" id="KW-0328">Glycosyltransferase</keyword>
<dbReference type="InterPro" id="IPR004393">
    <property type="entry name" value="NadC"/>
</dbReference>
<dbReference type="NCBIfam" id="TIGR00078">
    <property type="entry name" value="nadC"/>
    <property type="match status" value="1"/>
</dbReference>
<dbReference type="SUPFAM" id="SSF54675">
    <property type="entry name" value="Nicotinate/Quinolinate PRTase N-terminal domain-like"/>
    <property type="match status" value="1"/>
</dbReference>
<name>A0ABU2J7F6_9ACTN</name>
<evidence type="ECO:0000256" key="10">
    <source>
        <dbReference type="PIRNR" id="PIRNR006250"/>
    </source>
</evidence>
<dbReference type="Pfam" id="PF01729">
    <property type="entry name" value="QRPTase_C"/>
    <property type="match status" value="1"/>
</dbReference>
<evidence type="ECO:0000256" key="9">
    <source>
        <dbReference type="ARBA" id="ARBA00047445"/>
    </source>
</evidence>
<dbReference type="InterPro" id="IPR002638">
    <property type="entry name" value="Quinolinate_PRibosylTrfase_C"/>
</dbReference>
<accession>A0ABU2J7F6</accession>
<dbReference type="GO" id="GO:0004514">
    <property type="term" value="F:nicotinate-nucleotide diphosphorylase (carboxylating) activity"/>
    <property type="evidence" value="ECO:0007669"/>
    <property type="project" value="UniProtKB-EC"/>
</dbReference>